<dbReference type="Proteomes" id="UP000664658">
    <property type="component" value="Unassembled WGS sequence"/>
</dbReference>
<protein>
    <submittedName>
        <fullName evidence="3">GIY-YIG nuclease family protein</fullName>
    </submittedName>
</protein>
<evidence type="ECO:0000313" key="4">
    <source>
        <dbReference type="Proteomes" id="UP000664658"/>
    </source>
</evidence>
<comment type="similarity">
    <text evidence="1">Belongs to the UPF0213 family.</text>
</comment>
<dbReference type="InterPro" id="IPR000305">
    <property type="entry name" value="GIY-YIG_endonuc"/>
</dbReference>
<dbReference type="SUPFAM" id="SSF82771">
    <property type="entry name" value="GIY-YIG endonuclease"/>
    <property type="match status" value="1"/>
</dbReference>
<dbReference type="InterPro" id="IPR050190">
    <property type="entry name" value="UPF0213_domain"/>
</dbReference>
<organism evidence="3 4">
    <name type="scientific">Plesiomonas shigelloides</name>
    <name type="common">Aeromonas shigelloides</name>
    <dbReference type="NCBI Taxonomy" id="703"/>
    <lineage>
        <taxon>Bacteria</taxon>
        <taxon>Pseudomonadati</taxon>
        <taxon>Pseudomonadota</taxon>
        <taxon>Gammaproteobacteria</taxon>
        <taxon>Enterobacterales</taxon>
        <taxon>Enterobacteriaceae</taxon>
        <taxon>Plesiomonas</taxon>
    </lineage>
</organism>
<gene>
    <name evidence="3" type="ORF">J2R62_10615</name>
</gene>
<dbReference type="EMBL" id="JAFNAA010000010">
    <property type="protein sequence ID" value="MBO1108667.1"/>
    <property type="molecule type" value="Genomic_DNA"/>
</dbReference>
<dbReference type="PROSITE" id="PS50164">
    <property type="entry name" value="GIY_YIG"/>
    <property type="match status" value="1"/>
</dbReference>
<name>A0A8I1W9A0_PLESH</name>
<dbReference type="PANTHER" id="PTHR34477">
    <property type="entry name" value="UPF0213 PROTEIN YHBQ"/>
    <property type="match status" value="1"/>
</dbReference>
<feature type="domain" description="GIY-YIG" evidence="2">
    <location>
        <begin position="1"/>
        <end position="70"/>
    </location>
</feature>
<dbReference type="InterPro" id="IPR035901">
    <property type="entry name" value="GIY-YIG_endonuc_sf"/>
</dbReference>
<dbReference type="AlphaFoldDB" id="A0A8I1W9A0"/>
<dbReference type="Pfam" id="PF01541">
    <property type="entry name" value="GIY-YIG"/>
    <property type="match status" value="1"/>
</dbReference>
<proteinExistence type="inferred from homology"/>
<sequence>MVRMADGRLYTGISTDVARRFSQHVNGKGARALRGKGPLTLVWQQQVGAHSVALKLEYRLKRWRKARKEALINSPTLFAELQAQLESEYTLST</sequence>
<dbReference type="PANTHER" id="PTHR34477:SF1">
    <property type="entry name" value="UPF0213 PROTEIN YHBQ"/>
    <property type="match status" value="1"/>
</dbReference>
<evidence type="ECO:0000256" key="1">
    <source>
        <dbReference type="ARBA" id="ARBA00007435"/>
    </source>
</evidence>
<accession>A0A8I1W9A0</accession>
<dbReference type="CDD" id="cd10456">
    <property type="entry name" value="GIY-YIG_UPF0213"/>
    <property type="match status" value="1"/>
</dbReference>
<comment type="caution">
    <text evidence="3">The sequence shown here is derived from an EMBL/GenBank/DDBJ whole genome shotgun (WGS) entry which is preliminary data.</text>
</comment>
<dbReference type="Gene3D" id="3.40.1440.10">
    <property type="entry name" value="GIY-YIG endonuclease"/>
    <property type="match status" value="1"/>
</dbReference>
<reference evidence="3" key="1">
    <citation type="submission" date="2021-03" db="EMBL/GenBank/DDBJ databases">
        <title>Plesiomonas shigelloides zfcc0051, isolated from zebrafish feces.</title>
        <authorList>
            <person name="Vanderhoek Z."/>
            <person name="Gaulke C."/>
        </authorList>
    </citation>
    <scope>NUCLEOTIDE SEQUENCE</scope>
    <source>
        <strain evidence="3">Zfcc0051</strain>
    </source>
</reference>
<evidence type="ECO:0000313" key="3">
    <source>
        <dbReference type="EMBL" id="MBO1108667.1"/>
    </source>
</evidence>
<evidence type="ECO:0000259" key="2">
    <source>
        <dbReference type="PROSITE" id="PS50164"/>
    </source>
</evidence>